<name>A0A7K4FQ32_9ARCH</name>
<keyword evidence="2" id="KW-0813">Transport</keyword>
<keyword evidence="4" id="KW-0472">Membrane</keyword>
<keyword evidence="3" id="KW-0732">Signal</keyword>
<dbReference type="Gene3D" id="3.40.190.10">
    <property type="entry name" value="Periplasmic binding protein-like II"/>
    <property type="match status" value="1"/>
</dbReference>
<evidence type="ECO:0000313" key="7">
    <source>
        <dbReference type="Proteomes" id="UP000546917"/>
    </source>
</evidence>
<feature type="transmembrane region" description="Helical" evidence="4">
    <location>
        <begin position="7"/>
        <end position="26"/>
    </location>
</feature>
<dbReference type="InterPro" id="IPR039424">
    <property type="entry name" value="SBP_5"/>
</dbReference>
<evidence type="ECO:0000256" key="2">
    <source>
        <dbReference type="ARBA" id="ARBA00022448"/>
    </source>
</evidence>
<dbReference type="Gene3D" id="3.10.105.10">
    <property type="entry name" value="Dipeptide-binding Protein, Domain 3"/>
    <property type="match status" value="1"/>
</dbReference>
<dbReference type="PANTHER" id="PTHR30290">
    <property type="entry name" value="PERIPLASMIC BINDING COMPONENT OF ABC TRANSPORTER"/>
    <property type="match status" value="1"/>
</dbReference>
<dbReference type="SUPFAM" id="SSF53850">
    <property type="entry name" value="Periplasmic binding protein-like II"/>
    <property type="match status" value="1"/>
</dbReference>
<dbReference type="EMBL" id="JABGBP010000440">
    <property type="protein sequence ID" value="NOL61130.1"/>
    <property type="molecule type" value="Genomic_DNA"/>
</dbReference>
<dbReference type="Proteomes" id="UP000546917">
    <property type="component" value="Unassembled WGS sequence"/>
</dbReference>
<dbReference type="Pfam" id="PF00496">
    <property type="entry name" value="SBP_bac_5"/>
    <property type="match status" value="1"/>
</dbReference>
<accession>A0A7K4FQ32</accession>
<dbReference type="Gene3D" id="3.90.76.10">
    <property type="entry name" value="Dipeptide-binding Protein, Domain 1"/>
    <property type="match status" value="1"/>
</dbReference>
<keyword evidence="4" id="KW-1133">Transmembrane helix</keyword>
<reference evidence="6 7" key="1">
    <citation type="submission" date="2020-05" db="EMBL/GenBank/DDBJ databases">
        <authorList>
            <person name="Zhang R."/>
        </authorList>
    </citation>
    <scope>NUCLEOTIDE SEQUENCE [LARGE SCALE GENOMIC DNA]</scope>
    <source>
        <strain evidence="6 7">DSM 28986</strain>
    </source>
</reference>
<proteinExistence type="inferred from homology"/>
<protein>
    <submittedName>
        <fullName evidence="6">ABC transporter substrate-binding protein</fullName>
    </submittedName>
</protein>
<dbReference type="GO" id="GO:0015833">
    <property type="term" value="P:peptide transport"/>
    <property type="evidence" value="ECO:0007669"/>
    <property type="project" value="TreeGrafter"/>
</dbReference>
<evidence type="ECO:0000256" key="3">
    <source>
        <dbReference type="ARBA" id="ARBA00022729"/>
    </source>
</evidence>
<evidence type="ECO:0000259" key="5">
    <source>
        <dbReference type="Pfam" id="PF00496"/>
    </source>
</evidence>
<gene>
    <name evidence="6" type="ORF">HLB00_09900</name>
</gene>
<evidence type="ECO:0000256" key="4">
    <source>
        <dbReference type="SAM" id="Phobius"/>
    </source>
</evidence>
<keyword evidence="4" id="KW-0812">Transmembrane</keyword>
<dbReference type="PANTHER" id="PTHR30290:SF9">
    <property type="entry name" value="OLIGOPEPTIDE-BINDING PROTEIN APPA"/>
    <property type="match status" value="1"/>
</dbReference>
<comment type="similarity">
    <text evidence="1">Belongs to the bacterial solute-binding protein 5 family.</text>
</comment>
<dbReference type="RefSeq" id="WP_171482150.1">
    <property type="nucleotide sequence ID" value="NZ_JABGBP010000440.1"/>
</dbReference>
<sequence length="676" mass="73479">MKKGLKIIIVVVVAIILVSTAFLVLYHPTHAFTDTSQTAAPEQLDPATGFFTTNGPLFSAVFQTLVEYNGSSTNVTPVLASHVTNLNDTHYIFTMRSGANFSNGQPLNATSAWFSFARGIVMGQGPYAADYSGTLFNGTMAGITGVYLPVGIIPALINAGYHISNTTYKVNKTVTMNTYNYTIAGNDLASILSHFNYNATEMKVMNYANQSLVVNSNGTFQINTEHKYAFLLSAIAGWWGDIVEPSYVDAHDGVQVNTPNSYLDANGVIGSGPYEISSVGKGFSTIVLKANPNYWVTSAMVNNGSISAIAKPASIKTVVIDYGLSHADRLEDFDRGISQISTVSPSSFKQMINGFHNKTERTGALVKSYNEIGVFYISMNTQRSYTNNTHFREALYNAMNYTAQLKVYNNNYNGTPEAYTELGPLSPVFGKAYYNPNNYPLPKQNLTAAIANITTAGKEMGFYVTLPNGSKVGDTSGTDLSHHTFAITGISPATSIETASMSAAISSFTHIGLTFKTSLVTESTVSGWTNASATPHFVDLGWLPDYLDPIGQQLIDVYSPAAGGAFGGNEAWVDNTSLNANFTNLDFKNISDQKQAMYNVQNLTYNQYAYMWTPMPDAVYFVAPNVHGFVYNNITSSYFYNMMTFTGKLTSSVGFMTLYTLVADIEMAFTNAAPKF</sequence>
<dbReference type="InterPro" id="IPR000914">
    <property type="entry name" value="SBP_5_dom"/>
</dbReference>
<comment type="caution">
    <text evidence="6">The sequence shown here is derived from an EMBL/GenBank/DDBJ whole genome shotgun (WGS) entry which is preliminary data.</text>
</comment>
<feature type="domain" description="Solute-binding protein family 5" evidence="5">
    <location>
        <begin position="75"/>
        <end position="550"/>
    </location>
</feature>
<organism evidence="6 7">
    <name type="scientific">Ferroplasma acidiphilum</name>
    <dbReference type="NCBI Taxonomy" id="74969"/>
    <lineage>
        <taxon>Archaea</taxon>
        <taxon>Methanobacteriati</taxon>
        <taxon>Thermoplasmatota</taxon>
        <taxon>Thermoplasmata</taxon>
        <taxon>Thermoplasmatales</taxon>
        <taxon>Ferroplasmaceae</taxon>
        <taxon>Ferroplasma</taxon>
    </lineage>
</organism>
<evidence type="ECO:0000313" key="6">
    <source>
        <dbReference type="EMBL" id="NOL61130.1"/>
    </source>
</evidence>
<evidence type="ECO:0000256" key="1">
    <source>
        <dbReference type="ARBA" id="ARBA00005695"/>
    </source>
</evidence>
<dbReference type="AlphaFoldDB" id="A0A7K4FQ32"/>
<dbReference type="GO" id="GO:1904680">
    <property type="term" value="F:peptide transmembrane transporter activity"/>
    <property type="evidence" value="ECO:0007669"/>
    <property type="project" value="TreeGrafter"/>
</dbReference>